<keyword evidence="2" id="KW-1185">Reference proteome</keyword>
<organism evidence="1 2">
    <name type="scientific">Vanilla planifolia</name>
    <name type="common">Vanilla</name>
    <dbReference type="NCBI Taxonomy" id="51239"/>
    <lineage>
        <taxon>Eukaryota</taxon>
        <taxon>Viridiplantae</taxon>
        <taxon>Streptophyta</taxon>
        <taxon>Embryophyta</taxon>
        <taxon>Tracheophyta</taxon>
        <taxon>Spermatophyta</taxon>
        <taxon>Magnoliopsida</taxon>
        <taxon>Liliopsida</taxon>
        <taxon>Asparagales</taxon>
        <taxon>Orchidaceae</taxon>
        <taxon>Vanilloideae</taxon>
        <taxon>Vanilleae</taxon>
        <taxon>Vanilla</taxon>
    </lineage>
</organism>
<evidence type="ECO:0000313" key="1">
    <source>
        <dbReference type="EMBL" id="KAG0499209.1"/>
    </source>
</evidence>
<dbReference type="GO" id="GO:0045892">
    <property type="term" value="P:negative regulation of DNA-templated transcription"/>
    <property type="evidence" value="ECO:0007669"/>
    <property type="project" value="InterPro"/>
</dbReference>
<proteinExistence type="predicted"/>
<sequence>MLLQPSTRARKSSCSPNGETFEGILNCFSTMTTCRGILRKISSKIVVLLLSHAFQACLSLRHDQKYSVIYEEKIGGTPLQISNSLISAFQNLSKVDERLELPSFEKQAFFTATAMVSQSS</sequence>
<dbReference type="GO" id="GO:0006974">
    <property type="term" value="P:DNA damage response"/>
    <property type="evidence" value="ECO:0007669"/>
    <property type="project" value="InterPro"/>
</dbReference>
<dbReference type="GO" id="GO:0000976">
    <property type="term" value="F:transcription cis-regulatory region binding"/>
    <property type="evidence" value="ECO:0007669"/>
    <property type="project" value="TreeGrafter"/>
</dbReference>
<protein>
    <submittedName>
        <fullName evidence="1">Uncharacterized protein</fullName>
    </submittedName>
</protein>
<gene>
    <name evidence="1" type="ORF">HPP92_003900</name>
</gene>
<dbReference type="EMBL" id="JADCNL010000001">
    <property type="protein sequence ID" value="KAG0499209.1"/>
    <property type="molecule type" value="Genomic_DNA"/>
</dbReference>
<dbReference type="OrthoDB" id="511529at2759"/>
<name>A0A835VFX9_VANPL</name>
<dbReference type="GO" id="GO:0005634">
    <property type="term" value="C:nucleus"/>
    <property type="evidence" value="ECO:0007669"/>
    <property type="project" value="InterPro"/>
</dbReference>
<dbReference type="PANTHER" id="PTHR37243">
    <property type="entry name" value="NEGATIVE REGULATOR OF SYSTEMIC ACQUIRED RESISTANCE SNI1"/>
    <property type="match status" value="1"/>
</dbReference>
<dbReference type="InterPro" id="IPR034561">
    <property type="entry name" value="SNI1"/>
</dbReference>
<reference evidence="1 2" key="1">
    <citation type="journal article" date="2020" name="Nat. Food">
        <title>A phased Vanilla planifolia genome enables genetic improvement of flavour and production.</title>
        <authorList>
            <person name="Hasing T."/>
            <person name="Tang H."/>
            <person name="Brym M."/>
            <person name="Khazi F."/>
            <person name="Huang T."/>
            <person name="Chambers A.H."/>
        </authorList>
    </citation>
    <scope>NUCLEOTIDE SEQUENCE [LARGE SCALE GENOMIC DNA]</scope>
    <source>
        <tissue evidence="1">Leaf</tissue>
    </source>
</reference>
<evidence type="ECO:0000313" key="2">
    <source>
        <dbReference type="Proteomes" id="UP000636800"/>
    </source>
</evidence>
<dbReference type="PANTHER" id="PTHR37243:SF2">
    <property type="entry name" value="NEGATIVE REGULATOR OF SYSTEMIC ACQUIRED RESISTANCE SNI1"/>
    <property type="match status" value="1"/>
</dbReference>
<dbReference type="GO" id="GO:0030915">
    <property type="term" value="C:Smc5-Smc6 complex"/>
    <property type="evidence" value="ECO:0007669"/>
    <property type="project" value="InterPro"/>
</dbReference>
<dbReference type="AlphaFoldDB" id="A0A835VFX9"/>
<accession>A0A835VFX9</accession>
<comment type="caution">
    <text evidence="1">The sequence shown here is derived from an EMBL/GenBank/DDBJ whole genome shotgun (WGS) entry which is preliminary data.</text>
</comment>
<dbReference type="GO" id="GO:0010113">
    <property type="term" value="P:negative regulation of systemic acquired resistance"/>
    <property type="evidence" value="ECO:0007669"/>
    <property type="project" value="TreeGrafter"/>
</dbReference>
<dbReference type="Proteomes" id="UP000636800">
    <property type="component" value="Chromosome 1"/>
</dbReference>